<evidence type="ECO:0000313" key="2">
    <source>
        <dbReference type="EMBL" id="SCM59253.1"/>
    </source>
</evidence>
<dbReference type="EMBL" id="LT608328">
    <property type="protein sequence ID" value="SCM59253.1"/>
    <property type="molecule type" value="Genomic_DNA"/>
</dbReference>
<organism evidence="2 3">
    <name type="scientific">Petrimonas mucosa</name>
    <dbReference type="NCBI Taxonomy" id="1642646"/>
    <lineage>
        <taxon>Bacteria</taxon>
        <taxon>Pseudomonadati</taxon>
        <taxon>Bacteroidota</taxon>
        <taxon>Bacteroidia</taxon>
        <taxon>Bacteroidales</taxon>
        <taxon>Dysgonomonadaceae</taxon>
        <taxon>Petrimonas</taxon>
    </lineage>
</organism>
<name>A0A1G4G9M8_9BACT</name>
<dbReference type="KEGG" id="pmuc:ING2E5A_2456"/>
<gene>
    <name evidence="2" type="ORF">ING2E5A_2456</name>
</gene>
<evidence type="ECO:0008006" key="4">
    <source>
        <dbReference type="Google" id="ProtNLM"/>
    </source>
</evidence>
<accession>A0A1G4G9M8</accession>
<keyword evidence="3" id="KW-1185">Reference proteome</keyword>
<reference evidence="2 3" key="1">
    <citation type="submission" date="2016-08" db="EMBL/GenBank/DDBJ databases">
        <authorList>
            <person name="Seilhamer J.J."/>
        </authorList>
    </citation>
    <scope>NUCLEOTIDE SEQUENCE [LARGE SCALE GENOMIC DNA]</scope>
    <source>
        <strain evidence="2">ING2-E5A</strain>
    </source>
</reference>
<dbReference type="Proteomes" id="UP000178485">
    <property type="component" value="Chromosome i"/>
</dbReference>
<evidence type="ECO:0000256" key="1">
    <source>
        <dbReference type="SAM" id="SignalP"/>
    </source>
</evidence>
<keyword evidence="1" id="KW-0732">Signal</keyword>
<dbReference type="InterPro" id="IPR036116">
    <property type="entry name" value="FN3_sf"/>
</dbReference>
<dbReference type="STRING" id="1642646.ING2E5A_2456"/>
<dbReference type="AlphaFoldDB" id="A0A1G4G9M8"/>
<dbReference type="SUPFAM" id="SSF49265">
    <property type="entry name" value="Fibronectin type III"/>
    <property type="match status" value="1"/>
</dbReference>
<dbReference type="RefSeq" id="WP_071137573.1">
    <property type="nucleotide sequence ID" value="NZ_LT608328.1"/>
</dbReference>
<feature type="chain" id="PRO_5009604003" description="Fibronectin type-III domain-containing protein" evidence="1">
    <location>
        <begin position="24"/>
        <end position="549"/>
    </location>
</feature>
<feature type="signal peptide" evidence="1">
    <location>
        <begin position="1"/>
        <end position="23"/>
    </location>
</feature>
<proteinExistence type="predicted"/>
<protein>
    <recommendedName>
        <fullName evidence="4">Fibronectin type-III domain-containing protein</fullName>
    </recommendedName>
</protein>
<evidence type="ECO:0000313" key="3">
    <source>
        <dbReference type="Proteomes" id="UP000178485"/>
    </source>
</evidence>
<sequence>MKKFIAYLAVCVAIAFTSCTDFGDENQLTLPPAPTAEISGVTPASETVTFKVAPSGPAGYYAWLIVESATVDSTLQATNILKQTANGLAKGIVEYSKKSDTTVVVKDLTPYTVYQIYAVASSSDGVVSAIKNVSFRTLDDGGKPTPTAVSVTDTIVTITFHEPLQKGNGNVYVSYFAKNTVSGHKPLKVAPGYESYNPQDILVNANSISVDGTKLIVKLPNAPAGAYASVTYDAGAVLDLEGNGSSAYTQKADTLINGVPSRGLTVHLANKTWKLHSEFEEINPDTVEAFSDWKEKLLFAFADEGTIIRKAVATKTPTVVYNQPGRKSTLDVKDWGILSNAAAFYLPEEPPFGATIDLNVPAGAFEDIYGNTNESLAVEGNYLYSYGYDYDDVTGTYDVDLTSYFDGALPTESGIIIEKDPDSDDLLIKNLLSLGTVIKGTFDPVRGTISLEDSQLLMENVEFSSGISNILFVDAEGFGPVIFKVPAPGLITSSQMWGYYLEQIDGWYDAFTASTWTRTSTSTSAPASLNSVNGNRLNTVIKEVRKLNK</sequence>
<dbReference type="PROSITE" id="PS51257">
    <property type="entry name" value="PROKAR_LIPOPROTEIN"/>
    <property type="match status" value="1"/>
</dbReference>